<dbReference type="Proteomes" id="UP000483035">
    <property type="component" value="Unassembled WGS sequence"/>
</dbReference>
<dbReference type="SUPFAM" id="SSF53474">
    <property type="entry name" value="alpha/beta-Hydrolases"/>
    <property type="match status" value="1"/>
</dbReference>
<gene>
    <name evidence="3" type="ORF">GR212_31580</name>
</gene>
<accession>A0A6L9UDQ2</accession>
<evidence type="ECO:0000256" key="1">
    <source>
        <dbReference type="ARBA" id="ARBA00022801"/>
    </source>
</evidence>
<keyword evidence="1 3" id="KW-0378">Hydrolase</keyword>
<feature type="domain" description="AB hydrolase-1" evidence="2">
    <location>
        <begin position="31"/>
        <end position="275"/>
    </location>
</feature>
<proteinExistence type="predicted"/>
<dbReference type="GO" id="GO:0016020">
    <property type="term" value="C:membrane"/>
    <property type="evidence" value="ECO:0007669"/>
    <property type="project" value="TreeGrafter"/>
</dbReference>
<reference evidence="3 4" key="1">
    <citation type="submission" date="2019-12" db="EMBL/GenBank/DDBJ databases">
        <title>Rhizobium genotypes associated with high levels of biological nitrogen fixation by grain legumes in a temperate-maritime cropping system.</title>
        <authorList>
            <person name="Maluk M."/>
            <person name="Francesc Ferrando Molina F."/>
            <person name="Lopez Del Egido L."/>
            <person name="Lafos M."/>
            <person name="Langarica-Fuentes A."/>
            <person name="Gebre Yohannes G."/>
            <person name="Young M.W."/>
            <person name="Martin P."/>
            <person name="Gantlett R."/>
            <person name="Kenicer G."/>
            <person name="Hawes C."/>
            <person name="Begg G.S."/>
            <person name="Quilliam R.S."/>
            <person name="Squire G.R."/>
            <person name="Poole P.S."/>
            <person name="Young P.W."/>
            <person name="Iannetta P.M."/>
            <person name="James E.K."/>
        </authorList>
    </citation>
    <scope>NUCLEOTIDE SEQUENCE [LARGE SCALE GENOMIC DNA]</scope>
    <source>
        <strain evidence="3 4">JHI1118</strain>
    </source>
</reference>
<dbReference type="RefSeq" id="WP_163993040.1">
    <property type="nucleotide sequence ID" value="NZ_WUEY01000025.1"/>
</dbReference>
<protein>
    <submittedName>
        <fullName evidence="3">Alpha/beta fold hydrolase</fullName>
    </submittedName>
</protein>
<evidence type="ECO:0000313" key="3">
    <source>
        <dbReference type="EMBL" id="NEI74103.1"/>
    </source>
</evidence>
<dbReference type="Gene3D" id="3.40.50.1820">
    <property type="entry name" value="alpha/beta hydrolase"/>
    <property type="match status" value="1"/>
</dbReference>
<comment type="caution">
    <text evidence="3">The sequence shown here is derived from an EMBL/GenBank/DDBJ whole genome shotgun (WGS) entry which is preliminary data.</text>
</comment>
<dbReference type="PANTHER" id="PTHR43798">
    <property type="entry name" value="MONOACYLGLYCEROL LIPASE"/>
    <property type="match status" value="1"/>
</dbReference>
<dbReference type="GO" id="GO:0016787">
    <property type="term" value="F:hydrolase activity"/>
    <property type="evidence" value="ECO:0007669"/>
    <property type="project" value="UniProtKB-KW"/>
</dbReference>
<dbReference type="EMBL" id="WUEY01000025">
    <property type="protein sequence ID" value="NEI74103.1"/>
    <property type="molecule type" value="Genomic_DNA"/>
</dbReference>
<sequence length="294" mass="31445">MYVAVNGTELYFDTEGSALRKGADGHLSEVPTIIALHGGLGFDHGYLRDGVGQLREIAQVVYVDLRGQGRSARPPLETATLEQMADDIAALSSLLGLHKPVVFGHSAGGFVALHVALRHPSLLGGLILAGSSPTVAPIQDEPGVPTPSLAARASADALEVAGKVFSGQITAETIDEFFRFVGPYYAAPGNMGLVERLLAATTPDIEMMRHFMSVIAPSYDLREALKEISVPALVLVGAHDWVCPPRASHAMNKLLPNSELVEFEKSGHFVFSEEPQRFHDVVARFLSGCLEIIA</sequence>
<dbReference type="PRINTS" id="PR00412">
    <property type="entry name" value="EPOXHYDRLASE"/>
</dbReference>
<evidence type="ECO:0000259" key="2">
    <source>
        <dbReference type="Pfam" id="PF00561"/>
    </source>
</evidence>
<dbReference type="InterPro" id="IPR000073">
    <property type="entry name" value="AB_hydrolase_1"/>
</dbReference>
<dbReference type="InterPro" id="IPR000639">
    <property type="entry name" value="Epox_hydrolase-like"/>
</dbReference>
<dbReference type="PANTHER" id="PTHR43798:SF31">
    <property type="entry name" value="AB HYDROLASE SUPERFAMILY PROTEIN YCLE"/>
    <property type="match status" value="1"/>
</dbReference>
<name>A0A6L9UDQ2_9HYPH</name>
<organism evidence="3 4">
    <name type="scientific">Rhizobium lusitanum</name>
    <dbReference type="NCBI Taxonomy" id="293958"/>
    <lineage>
        <taxon>Bacteria</taxon>
        <taxon>Pseudomonadati</taxon>
        <taxon>Pseudomonadota</taxon>
        <taxon>Alphaproteobacteria</taxon>
        <taxon>Hyphomicrobiales</taxon>
        <taxon>Rhizobiaceae</taxon>
        <taxon>Rhizobium/Agrobacterium group</taxon>
        <taxon>Rhizobium</taxon>
    </lineage>
</organism>
<dbReference type="InterPro" id="IPR050266">
    <property type="entry name" value="AB_hydrolase_sf"/>
</dbReference>
<dbReference type="InterPro" id="IPR029058">
    <property type="entry name" value="AB_hydrolase_fold"/>
</dbReference>
<dbReference type="AlphaFoldDB" id="A0A6L9UDQ2"/>
<dbReference type="Pfam" id="PF00561">
    <property type="entry name" value="Abhydrolase_1"/>
    <property type="match status" value="1"/>
</dbReference>
<evidence type="ECO:0000313" key="4">
    <source>
        <dbReference type="Proteomes" id="UP000483035"/>
    </source>
</evidence>